<dbReference type="GO" id="GO:0071555">
    <property type="term" value="P:cell wall organization"/>
    <property type="evidence" value="ECO:0007669"/>
    <property type="project" value="UniProtKB-KW"/>
</dbReference>
<dbReference type="InterPro" id="IPR051206">
    <property type="entry name" value="NAMLAA_amidase_2"/>
</dbReference>
<evidence type="ECO:0000259" key="5">
    <source>
        <dbReference type="Pfam" id="PF01510"/>
    </source>
</evidence>
<sequence length="255" mass="28465">MKPASLITYEQSFFDNGLDSMGRKHILTPTTVPIPGESGKLTYIRCGRENGDTSFFFDEEVAKTHIVLHYTAGYLKGDVASLTAPSQEISVPFVVARDGSILNLWSSKKWAYHLGPGAVGGNTAMSKRTIAIEISNIGFLNKIGNNLCSDNNSDDIYCSLTDTAHFKALKTPFRGKSYFATFTSKQYDSLIVLLRYLTRKYNIKRALLPESERYNLLTENRINGFSGILTHANFRADKLDIGPAFEWERLSKGLK</sequence>
<keyword evidence="3" id="KW-0378">Hydrolase</keyword>
<protein>
    <recommendedName>
        <fullName evidence="2">N-acetylmuramoyl-L-alanine amidase</fullName>
        <ecNumber evidence="2">3.5.1.28</ecNumber>
    </recommendedName>
</protein>
<dbReference type="PANTHER" id="PTHR30417:SF1">
    <property type="entry name" value="N-ACETYLMURAMOYL-L-ALANINE AMIDASE AMID"/>
    <property type="match status" value="1"/>
</dbReference>
<proteinExistence type="predicted"/>
<dbReference type="AlphaFoldDB" id="A0A7J5U213"/>
<dbReference type="InterPro" id="IPR036505">
    <property type="entry name" value="Amidase/PGRP_sf"/>
</dbReference>
<evidence type="ECO:0000256" key="1">
    <source>
        <dbReference type="ARBA" id="ARBA00001561"/>
    </source>
</evidence>
<dbReference type="Pfam" id="PF01510">
    <property type="entry name" value="Amidase_2"/>
    <property type="match status" value="1"/>
</dbReference>
<keyword evidence="4" id="KW-0961">Cell wall biogenesis/degradation</keyword>
<evidence type="ECO:0000313" key="7">
    <source>
        <dbReference type="Proteomes" id="UP000488299"/>
    </source>
</evidence>
<evidence type="ECO:0000313" key="6">
    <source>
        <dbReference type="EMBL" id="KAB7731839.1"/>
    </source>
</evidence>
<dbReference type="PANTHER" id="PTHR30417">
    <property type="entry name" value="N-ACETYLMURAMOYL-L-ALANINE AMIDASE AMID"/>
    <property type="match status" value="1"/>
</dbReference>
<dbReference type="GO" id="GO:0009254">
    <property type="term" value="P:peptidoglycan turnover"/>
    <property type="evidence" value="ECO:0007669"/>
    <property type="project" value="TreeGrafter"/>
</dbReference>
<dbReference type="RefSeq" id="WP_152123430.1">
    <property type="nucleotide sequence ID" value="NZ_WELI01000002.1"/>
</dbReference>
<dbReference type="GO" id="GO:0008745">
    <property type="term" value="F:N-acetylmuramoyl-L-alanine amidase activity"/>
    <property type="evidence" value="ECO:0007669"/>
    <property type="project" value="UniProtKB-EC"/>
</dbReference>
<dbReference type="SUPFAM" id="SSF55846">
    <property type="entry name" value="N-acetylmuramoyl-L-alanine amidase-like"/>
    <property type="match status" value="1"/>
</dbReference>
<dbReference type="InterPro" id="IPR002502">
    <property type="entry name" value="Amidase_domain"/>
</dbReference>
<reference evidence="6 7" key="1">
    <citation type="submission" date="2019-10" db="EMBL/GenBank/DDBJ databases">
        <title>Rudanella paleaurantiibacter sp. nov., isolated from sludge.</title>
        <authorList>
            <person name="Xu S.Q."/>
        </authorList>
    </citation>
    <scope>NUCLEOTIDE SEQUENCE [LARGE SCALE GENOMIC DNA]</scope>
    <source>
        <strain evidence="6 7">HX-22-17</strain>
    </source>
</reference>
<accession>A0A7J5U213</accession>
<organism evidence="6 7">
    <name type="scientific">Rudanella paleaurantiibacter</name>
    <dbReference type="NCBI Taxonomy" id="2614655"/>
    <lineage>
        <taxon>Bacteria</taxon>
        <taxon>Pseudomonadati</taxon>
        <taxon>Bacteroidota</taxon>
        <taxon>Cytophagia</taxon>
        <taxon>Cytophagales</taxon>
        <taxon>Cytophagaceae</taxon>
        <taxon>Rudanella</taxon>
    </lineage>
</organism>
<dbReference type="Gene3D" id="3.40.80.10">
    <property type="entry name" value="Peptidoglycan recognition protein-like"/>
    <property type="match status" value="1"/>
</dbReference>
<dbReference type="Proteomes" id="UP000488299">
    <property type="component" value="Unassembled WGS sequence"/>
</dbReference>
<gene>
    <name evidence="6" type="ORF">F5984_06340</name>
</gene>
<dbReference type="EMBL" id="WELI01000002">
    <property type="protein sequence ID" value="KAB7731839.1"/>
    <property type="molecule type" value="Genomic_DNA"/>
</dbReference>
<comment type="caution">
    <text evidence="6">The sequence shown here is derived from an EMBL/GenBank/DDBJ whole genome shotgun (WGS) entry which is preliminary data.</text>
</comment>
<evidence type="ECO:0000256" key="2">
    <source>
        <dbReference type="ARBA" id="ARBA00011901"/>
    </source>
</evidence>
<dbReference type="GO" id="GO:0009253">
    <property type="term" value="P:peptidoglycan catabolic process"/>
    <property type="evidence" value="ECO:0007669"/>
    <property type="project" value="InterPro"/>
</dbReference>
<comment type="catalytic activity">
    <reaction evidence="1">
        <text>Hydrolyzes the link between N-acetylmuramoyl residues and L-amino acid residues in certain cell-wall glycopeptides.</text>
        <dbReference type="EC" id="3.5.1.28"/>
    </reaction>
</comment>
<name>A0A7J5U213_9BACT</name>
<feature type="domain" description="N-acetylmuramoyl-L-alanine amidase" evidence="5">
    <location>
        <begin position="64"/>
        <end position="206"/>
    </location>
</feature>
<keyword evidence="7" id="KW-1185">Reference proteome</keyword>
<evidence type="ECO:0000256" key="4">
    <source>
        <dbReference type="ARBA" id="ARBA00023316"/>
    </source>
</evidence>
<dbReference type="EC" id="3.5.1.28" evidence="2"/>
<evidence type="ECO:0000256" key="3">
    <source>
        <dbReference type="ARBA" id="ARBA00022801"/>
    </source>
</evidence>